<dbReference type="InterPro" id="IPR029442">
    <property type="entry name" value="GyrI-like"/>
</dbReference>
<dbReference type="Gene3D" id="3.20.80.10">
    <property type="entry name" value="Regulatory factor, effector binding domain"/>
    <property type="match status" value="1"/>
</dbReference>
<dbReference type="InterPro" id="IPR010499">
    <property type="entry name" value="AraC_E-bd"/>
</dbReference>
<evidence type="ECO:0000313" key="3">
    <source>
        <dbReference type="Proteomes" id="UP000243542"/>
    </source>
</evidence>
<evidence type="ECO:0000313" key="2">
    <source>
        <dbReference type="EMBL" id="PFG57481.1"/>
    </source>
</evidence>
<keyword evidence="3" id="KW-1185">Reference proteome</keyword>
<dbReference type="Pfam" id="PF06445">
    <property type="entry name" value="GyrI-like"/>
    <property type="match status" value="1"/>
</dbReference>
<gene>
    <name evidence="2" type="ORF">ATK36_1068</name>
</gene>
<accession>A0A2A9G3L1</accession>
<proteinExistence type="predicted"/>
<name>A0A2A9G3L1_9PSEU</name>
<reference evidence="2 3" key="1">
    <citation type="submission" date="2017-10" db="EMBL/GenBank/DDBJ databases">
        <title>Sequencing the genomes of 1000 actinobacteria strains.</title>
        <authorList>
            <person name="Klenk H.-P."/>
        </authorList>
    </citation>
    <scope>NUCLEOTIDE SEQUENCE [LARGE SCALE GENOMIC DNA]</scope>
    <source>
        <strain evidence="2 3">DSM 46092</strain>
    </source>
</reference>
<dbReference type="SMART" id="SM00871">
    <property type="entry name" value="AraC_E_bind"/>
    <property type="match status" value="1"/>
</dbReference>
<dbReference type="AlphaFoldDB" id="A0A2A9G3L1"/>
<dbReference type="InterPro" id="IPR011256">
    <property type="entry name" value="Reg_factor_effector_dom_sf"/>
</dbReference>
<feature type="domain" description="AraC effector-binding" evidence="1">
    <location>
        <begin position="1"/>
        <end position="161"/>
    </location>
</feature>
<dbReference type="RefSeq" id="WP_098510058.1">
    <property type="nucleotide sequence ID" value="NZ_JBIAKZ010000006.1"/>
</dbReference>
<organism evidence="2 3">
    <name type="scientific">Amycolatopsis sulphurea</name>
    <dbReference type="NCBI Taxonomy" id="76022"/>
    <lineage>
        <taxon>Bacteria</taxon>
        <taxon>Bacillati</taxon>
        <taxon>Actinomycetota</taxon>
        <taxon>Actinomycetes</taxon>
        <taxon>Pseudonocardiales</taxon>
        <taxon>Pseudonocardiaceae</taxon>
        <taxon>Amycolatopsis</taxon>
    </lineage>
</organism>
<sequence>MPTVVARPEQHYAGYRTTIGVDGLREVAHRIAAIVGELAARGVPPADAPFFRYLVLGPGMRSLTVEAGVPVAAPVELGGEYVTGVVPSGKYVVETHHGAPDGLAAATAAVLEWGEREGIRWDRTEEADGEHWAGRLEVYRTDPRAEPDATRWETDLYFRLAD</sequence>
<comment type="caution">
    <text evidence="2">The sequence shown here is derived from an EMBL/GenBank/DDBJ whole genome shotgun (WGS) entry which is preliminary data.</text>
</comment>
<dbReference type="EMBL" id="PDJK01000001">
    <property type="protein sequence ID" value="PFG57481.1"/>
    <property type="molecule type" value="Genomic_DNA"/>
</dbReference>
<protein>
    <submittedName>
        <fullName evidence="2">GyrI-like small molecule binding protein</fullName>
    </submittedName>
</protein>
<dbReference type="SUPFAM" id="SSF55136">
    <property type="entry name" value="Probable bacterial effector-binding domain"/>
    <property type="match status" value="1"/>
</dbReference>
<evidence type="ECO:0000259" key="1">
    <source>
        <dbReference type="SMART" id="SM00871"/>
    </source>
</evidence>
<dbReference type="Proteomes" id="UP000243542">
    <property type="component" value="Unassembled WGS sequence"/>
</dbReference>